<dbReference type="AlphaFoldDB" id="A8ZXX4"/>
<feature type="chain" id="PRO_5002731436" evidence="6">
    <location>
        <begin position="31"/>
        <end position="848"/>
    </location>
</feature>
<feature type="binding site" evidence="5">
    <location>
        <position position="336"/>
    </location>
    <ligand>
        <name>Ca(2+)</name>
        <dbReference type="ChEBI" id="CHEBI:29108"/>
    </ligand>
</feature>
<dbReference type="OrthoDB" id="9760084at2"/>
<keyword evidence="5" id="KW-0479">Metal-binding</keyword>
<dbReference type="eggNOG" id="COG2366">
    <property type="taxonomic scope" value="Bacteria"/>
</dbReference>
<dbReference type="InterPro" id="IPR043146">
    <property type="entry name" value="Penicillin_amidase_N_B-knob"/>
</dbReference>
<dbReference type="GO" id="GO:0017000">
    <property type="term" value="P:antibiotic biosynthetic process"/>
    <property type="evidence" value="ECO:0007669"/>
    <property type="project" value="InterPro"/>
</dbReference>
<name>A8ZXX4_DESOH</name>
<keyword evidence="6" id="KW-0732">Signal</keyword>
<dbReference type="PROSITE" id="PS51257">
    <property type="entry name" value="PROKAR_LIPOPROTEIN"/>
    <property type="match status" value="1"/>
</dbReference>
<dbReference type="Gene3D" id="1.10.1400.10">
    <property type="match status" value="1"/>
</dbReference>
<organism evidence="7 8">
    <name type="scientific">Desulfosudis oleivorans (strain DSM 6200 / JCM 39069 / Hxd3)</name>
    <name type="common">Desulfococcus oleovorans</name>
    <dbReference type="NCBI Taxonomy" id="96561"/>
    <lineage>
        <taxon>Bacteria</taxon>
        <taxon>Pseudomonadati</taxon>
        <taxon>Thermodesulfobacteriota</taxon>
        <taxon>Desulfobacteria</taxon>
        <taxon>Desulfobacterales</taxon>
        <taxon>Desulfosudaceae</taxon>
        <taxon>Desulfosudis</taxon>
    </lineage>
</organism>
<dbReference type="MEROPS" id="S45.003"/>
<dbReference type="GO" id="GO:0046872">
    <property type="term" value="F:metal ion binding"/>
    <property type="evidence" value="ECO:0007669"/>
    <property type="project" value="UniProtKB-KW"/>
</dbReference>
<dbReference type="CDD" id="cd03747">
    <property type="entry name" value="Ntn_PGA_like"/>
    <property type="match status" value="1"/>
</dbReference>
<evidence type="ECO:0000313" key="7">
    <source>
        <dbReference type="EMBL" id="ABW68601.1"/>
    </source>
</evidence>
<dbReference type="Gene3D" id="1.10.439.10">
    <property type="entry name" value="Penicillin Amidohydrolase, domain 1"/>
    <property type="match status" value="1"/>
</dbReference>
<dbReference type="InterPro" id="IPR002692">
    <property type="entry name" value="S45"/>
</dbReference>
<sequence>MKTGSLTRTCRICVPVMTALLLCLATTGCAPLLNSVFDNALPPMEGVQTVPGLAEKVTVQRDNMGIPMIDAASLEDLVFAMGYVSAYDRFTQMEGFRLVGQGRLSELIGKATLEMDIYLRALNVNQVATILYESASPELLHMLKRYSEGVNAYMDQAPRPMTLKLAGYTPEPWTALDSVRVFVVLTLGLAQNLHEEINMLNVARKVAVDDLAWLFPIYPDEPLPFDEIKKLQGLDLTAAAGDIQALCDTARSVNQVLVPAAAASNNWAVSGRRTRSGKPILANDTHLPLCMPSIWHMMHLKCPGLEGAGVALAGVPGIIAGYNGHMAVGMTMVMADNQDVFLEKIKREPDGLYYLYKDQWKKAAARQETFRIKGEKDTVRTIYETANGVLMNDILTVSPRHDLMPQPVNNSPLGIAVKWAVMEPDQSMETFFSIMRSKSVDEVLAHTRKGHSIIPLNLVMADEKDIAWQVTGRYPLRKKGRGLCPSPGWTGEYGWEGYLDPALHPSVKNPDTGYVGTANHRTVPADFPHVLSSSWYYPDRAQRIQQMIETTDIYDADTARAMQLDDYSVFTETVKSLLLDPAMAERMTATWQAAGQIEAGQKALDLLSGFDGRMAVDSPGAALYGAFLFCLGENLFADEMGGTGSQAYHSLLETFLMAYSALHDHLTDRCETSPFWDDITTPEKEQRPQILADTLADAVALVEKRCGKDTAKWQWGKLHTATWKTDASLLADYMGFFDRTGIKFLSGYFDRGPYPAPGDHTTLNVAAYYPGKNFDVWLIPAMRVIADFGGEEPLTGINSSGQSDNPASPHYDDGITAWREGRYKEFPFAKEGVDALYTNVLTLEPAAR</sequence>
<protein>
    <submittedName>
        <fullName evidence="7">Penicillin amidase</fullName>
        <ecNumber evidence="7">3.5.1.11</ecNumber>
    </submittedName>
</protein>
<accession>A8ZXX4</accession>
<dbReference type="EC" id="3.5.1.11" evidence="7"/>
<dbReference type="RefSeq" id="WP_012176212.1">
    <property type="nucleotide sequence ID" value="NC_009943.1"/>
</dbReference>
<evidence type="ECO:0000256" key="6">
    <source>
        <dbReference type="SAM" id="SignalP"/>
    </source>
</evidence>
<keyword evidence="3" id="KW-0865">Zymogen</keyword>
<comment type="similarity">
    <text evidence="1">Belongs to the peptidase S45 family.</text>
</comment>
<dbReference type="SUPFAM" id="SSF56235">
    <property type="entry name" value="N-terminal nucleophile aminohydrolases (Ntn hydrolases)"/>
    <property type="match status" value="1"/>
</dbReference>
<dbReference type="Gene3D" id="2.30.120.10">
    <property type="match status" value="1"/>
</dbReference>
<keyword evidence="2 7" id="KW-0378">Hydrolase</keyword>
<dbReference type="Pfam" id="PF01804">
    <property type="entry name" value="Penicil_amidase"/>
    <property type="match status" value="1"/>
</dbReference>
<evidence type="ECO:0000256" key="3">
    <source>
        <dbReference type="ARBA" id="ARBA00023145"/>
    </source>
</evidence>
<dbReference type="InterPro" id="IPR023343">
    <property type="entry name" value="Penicillin_amidase_dom1"/>
</dbReference>
<dbReference type="HOGENOM" id="CLU_011790_0_1_7"/>
<evidence type="ECO:0000256" key="4">
    <source>
        <dbReference type="PIRSR" id="PIRSR001227-1"/>
    </source>
</evidence>
<dbReference type="PANTHER" id="PTHR34218:SF4">
    <property type="entry name" value="ACYL-HOMOSERINE LACTONE ACYLASE QUIP"/>
    <property type="match status" value="1"/>
</dbReference>
<keyword evidence="5" id="KW-0106">Calcium</keyword>
<dbReference type="InterPro" id="IPR043147">
    <property type="entry name" value="Penicillin_amidase_A-knob"/>
</dbReference>
<keyword evidence="8" id="KW-1185">Reference proteome</keyword>
<evidence type="ECO:0000256" key="2">
    <source>
        <dbReference type="ARBA" id="ARBA00022801"/>
    </source>
</evidence>
<evidence type="ECO:0000256" key="5">
    <source>
        <dbReference type="PIRSR" id="PIRSR001227-2"/>
    </source>
</evidence>
<dbReference type="InterPro" id="IPR014395">
    <property type="entry name" value="Pen/GL7ACA/AHL_acylase"/>
</dbReference>
<dbReference type="Gene3D" id="3.60.20.10">
    <property type="entry name" value="Glutamine Phosphoribosylpyrophosphate, subunit 1, domain 1"/>
    <property type="match status" value="1"/>
</dbReference>
<dbReference type="EMBL" id="CP000859">
    <property type="protein sequence ID" value="ABW68601.1"/>
    <property type="molecule type" value="Genomic_DNA"/>
</dbReference>
<dbReference type="Proteomes" id="UP000008561">
    <property type="component" value="Chromosome"/>
</dbReference>
<feature type="active site" description="Nucleophile" evidence="4">
    <location>
        <position position="264"/>
    </location>
</feature>
<proteinExistence type="inferred from homology"/>
<evidence type="ECO:0000256" key="1">
    <source>
        <dbReference type="ARBA" id="ARBA00006586"/>
    </source>
</evidence>
<comment type="cofactor">
    <cofactor evidence="5">
        <name>Ca(2+)</name>
        <dbReference type="ChEBI" id="CHEBI:29108"/>
    </cofactor>
    <text evidence="5">Binds 1 Ca(2+) ion per dimer.</text>
</comment>
<dbReference type="PANTHER" id="PTHR34218">
    <property type="entry name" value="PEPTIDASE S45 PENICILLIN AMIDASE"/>
    <property type="match status" value="1"/>
</dbReference>
<feature type="binding site" evidence="5">
    <location>
        <position position="196"/>
    </location>
    <ligand>
        <name>Ca(2+)</name>
        <dbReference type="ChEBI" id="CHEBI:29108"/>
    </ligand>
</feature>
<reference evidence="7 8" key="1">
    <citation type="submission" date="2007-10" db="EMBL/GenBank/DDBJ databases">
        <title>Complete sequence of Desulfococcus oleovorans Hxd3.</title>
        <authorList>
            <consortium name="US DOE Joint Genome Institute"/>
            <person name="Copeland A."/>
            <person name="Lucas S."/>
            <person name="Lapidus A."/>
            <person name="Barry K."/>
            <person name="Glavina del Rio T."/>
            <person name="Dalin E."/>
            <person name="Tice H."/>
            <person name="Pitluck S."/>
            <person name="Kiss H."/>
            <person name="Brettin T."/>
            <person name="Bruce D."/>
            <person name="Detter J.C."/>
            <person name="Han C."/>
            <person name="Schmutz J."/>
            <person name="Larimer F."/>
            <person name="Land M."/>
            <person name="Hauser L."/>
            <person name="Kyrpides N."/>
            <person name="Kim E."/>
            <person name="Wawrik B."/>
            <person name="Richardson P."/>
        </authorList>
    </citation>
    <scope>NUCLEOTIDE SEQUENCE [LARGE SCALE GENOMIC DNA]</scope>
    <source>
        <strain evidence="8">DSM 6200 / JCM 39069 / Hxd3</strain>
    </source>
</reference>
<evidence type="ECO:0000313" key="8">
    <source>
        <dbReference type="Proteomes" id="UP000008561"/>
    </source>
</evidence>
<feature type="binding site" evidence="5">
    <location>
        <position position="339"/>
    </location>
    <ligand>
        <name>Ca(2+)</name>
        <dbReference type="ChEBI" id="CHEBI:29108"/>
    </ligand>
</feature>
<dbReference type="KEGG" id="dol:Dole_2798"/>
<dbReference type="PIRSF" id="PIRSF001227">
    <property type="entry name" value="Pen_acylase"/>
    <property type="match status" value="1"/>
</dbReference>
<dbReference type="STRING" id="96561.Dole_2798"/>
<feature type="signal peptide" evidence="6">
    <location>
        <begin position="1"/>
        <end position="30"/>
    </location>
</feature>
<dbReference type="GO" id="GO:0008953">
    <property type="term" value="F:penicillin amidase activity"/>
    <property type="evidence" value="ECO:0007669"/>
    <property type="project" value="UniProtKB-EC"/>
</dbReference>
<dbReference type="InterPro" id="IPR029055">
    <property type="entry name" value="Ntn_hydrolases_N"/>
</dbReference>
<gene>
    <name evidence="7" type="ordered locus">Dole_2798</name>
</gene>